<dbReference type="InParanoid" id="D8S2U5"/>
<comment type="subcellular location">
    <subcellularLocation>
        <location evidence="1 9 10">Nucleus</location>
    </subcellularLocation>
</comment>
<dbReference type="AlphaFoldDB" id="D8S2U5"/>
<dbReference type="SUPFAM" id="SSF46689">
    <property type="entry name" value="Homeodomain-like"/>
    <property type="match status" value="1"/>
</dbReference>
<dbReference type="PANTHER" id="PTHR47288">
    <property type="entry name" value="WUSCHEL-RELATED HOMEOBOX 9"/>
    <property type="match status" value="1"/>
</dbReference>
<evidence type="ECO:0000256" key="6">
    <source>
        <dbReference type="ARBA" id="ARBA00023163"/>
    </source>
</evidence>
<evidence type="ECO:0000256" key="8">
    <source>
        <dbReference type="ARBA" id="ARBA00024040"/>
    </source>
</evidence>
<dbReference type="GO" id="GO:0000976">
    <property type="term" value="F:transcription cis-regulatory region binding"/>
    <property type="evidence" value="ECO:0000318"/>
    <property type="project" value="GO_Central"/>
</dbReference>
<proteinExistence type="inferred from homology"/>
<dbReference type="Proteomes" id="UP000001514">
    <property type="component" value="Unassembled WGS sequence"/>
</dbReference>
<feature type="region of interest" description="Disordered" evidence="11">
    <location>
        <begin position="1"/>
        <end position="25"/>
    </location>
</feature>
<keyword evidence="3" id="KW-0805">Transcription regulation</keyword>
<dbReference type="Gramene" id="EFJ20992">
    <property type="protein sequence ID" value="EFJ20992"/>
    <property type="gene ID" value="SELMODRAFT_417553"/>
</dbReference>
<protein>
    <submittedName>
        <fullName evidence="13">Uncharacterized protein WOX5-1</fullName>
    </submittedName>
</protein>
<dbReference type="GO" id="GO:0003700">
    <property type="term" value="F:DNA-binding transcription factor activity"/>
    <property type="evidence" value="ECO:0007669"/>
    <property type="project" value="InterPro"/>
</dbReference>
<dbReference type="InterPro" id="IPR044557">
    <property type="entry name" value="WOX8/9-like"/>
</dbReference>
<keyword evidence="7 9" id="KW-0539">Nucleus</keyword>
<evidence type="ECO:0000256" key="4">
    <source>
        <dbReference type="ARBA" id="ARBA00023125"/>
    </source>
</evidence>
<comment type="similarity">
    <text evidence="8">Belongs to the WUS homeobox family.</text>
</comment>
<evidence type="ECO:0000256" key="9">
    <source>
        <dbReference type="PROSITE-ProRule" id="PRU00108"/>
    </source>
</evidence>
<dbReference type="CDD" id="cd00086">
    <property type="entry name" value="homeodomain"/>
    <property type="match status" value="1"/>
</dbReference>
<sequence>MRRCEQQAASSPASSESDQIDQERDINTELLELKALHMHHRSRRKHIEISSVPAPPAPTRPAQQRWRPNSQQLGILEEFYAKGTPPSQENVTEIAELIGHHGPVDESKVYYWFQNKKSREKRKRRRIEEANAASGASASSSPAAASATAAFQQDLSSSAPSASASASSGSEQLHHPAAQSYAAAQIVIDGGVVSIIDDKSPFDLVGHFGDGAALFDPALGRIVPTNERGVTLEPLESRAYTLVWPIPLAHEASQLGSFANLEDPPWSL</sequence>
<organism evidence="14">
    <name type="scientific">Selaginella moellendorffii</name>
    <name type="common">Spikemoss</name>
    <dbReference type="NCBI Taxonomy" id="88036"/>
    <lineage>
        <taxon>Eukaryota</taxon>
        <taxon>Viridiplantae</taxon>
        <taxon>Streptophyta</taxon>
        <taxon>Embryophyta</taxon>
        <taxon>Tracheophyta</taxon>
        <taxon>Lycopodiopsida</taxon>
        <taxon>Selaginellales</taxon>
        <taxon>Selaginellaceae</taxon>
        <taxon>Selaginella</taxon>
    </lineage>
</organism>
<feature type="DNA-binding region" description="Homeobox" evidence="9">
    <location>
        <begin position="61"/>
        <end position="124"/>
    </location>
</feature>
<evidence type="ECO:0000256" key="5">
    <source>
        <dbReference type="ARBA" id="ARBA00023155"/>
    </source>
</evidence>
<feature type="compositionally biased region" description="Low complexity" evidence="11">
    <location>
        <begin position="1"/>
        <end position="17"/>
    </location>
</feature>
<feature type="region of interest" description="Disordered" evidence="11">
    <location>
        <begin position="38"/>
        <end position="67"/>
    </location>
</feature>
<name>D8S2U5_SELML</name>
<evidence type="ECO:0000256" key="10">
    <source>
        <dbReference type="RuleBase" id="RU000682"/>
    </source>
</evidence>
<keyword evidence="14" id="KW-1185">Reference proteome</keyword>
<feature type="region of interest" description="Disordered" evidence="11">
    <location>
        <begin position="121"/>
        <end position="152"/>
    </location>
</feature>
<dbReference type="HOGENOM" id="CLU_1039766_0_0_1"/>
<accession>D8S2U5</accession>
<dbReference type="EMBL" id="GL377600">
    <property type="protein sequence ID" value="EFJ20992.1"/>
    <property type="molecule type" value="Genomic_DNA"/>
</dbReference>
<keyword evidence="2" id="KW-0217">Developmental protein</keyword>
<dbReference type="SMART" id="SM00389">
    <property type="entry name" value="HOX"/>
    <property type="match status" value="1"/>
</dbReference>
<dbReference type="InterPro" id="IPR009057">
    <property type="entry name" value="Homeodomain-like_sf"/>
</dbReference>
<dbReference type="GO" id="GO:0050793">
    <property type="term" value="P:regulation of developmental process"/>
    <property type="evidence" value="ECO:0007669"/>
    <property type="project" value="InterPro"/>
</dbReference>
<keyword evidence="5 9" id="KW-0371">Homeobox</keyword>
<dbReference type="STRING" id="88036.D8S2U5"/>
<dbReference type="Gene3D" id="1.10.10.60">
    <property type="entry name" value="Homeodomain-like"/>
    <property type="match status" value="1"/>
</dbReference>
<dbReference type="GO" id="GO:0005634">
    <property type="term" value="C:nucleus"/>
    <property type="evidence" value="ECO:0000318"/>
    <property type="project" value="GO_Central"/>
</dbReference>
<feature type="compositionally biased region" description="Low complexity" evidence="11">
    <location>
        <begin position="130"/>
        <end position="152"/>
    </location>
</feature>
<evidence type="ECO:0000256" key="2">
    <source>
        <dbReference type="ARBA" id="ARBA00022473"/>
    </source>
</evidence>
<evidence type="ECO:0000259" key="12">
    <source>
        <dbReference type="PROSITE" id="PS50071"/>
    </source>
</evidence>
<keyword evidence="4 9" id="KW-0238">DNA-binding</keyword>
<keyword evidence="6" id="KW-0804">Transcription</keyword>
<evidence type="ECO:0000313" key="13">
    <source>
        <dbReference type="EMBL" id="EFJ20992.1"/>
    </source>
</evidence>
<gene>
    <name evidence="13" type="primary">WOX5-1</name>
    <name evidence="13" type="ORF">SELMODRAFT_417553</name>
</gene>
<evidence type="ECO:0000313" key="14">
    <source>
        <dbReference type="Proteomes" id="UP000001514"/>
    </source>
</evidence>
<dbReference type="PANTHER" id="PTHR47288:SF1">
    <property type="entry name" value="WUSCHEL-RELATED HOMEOBOX 9"/>
    <property type="match status" value="1"/>
</dbReference>
<evidence type="ECO:0000256" key="11">
    <source>
        <dbReference type="SAM" id="MobiDB-lite"/>
    </source>
</evidence>
<dbReference type="eggNOG" id="ENOG502QUIQ">
    <property type="taxonomic scope" value="Eukaryota"/>
</dbReference>
<dbReference type="KEGG" id="smo:SELMODRAFT_417553"/>
<evidence type="ECO:0000256" key="7">
    <source>
        <dbReference type="ARBA" id="ARBA00023242"/>
    </source>
</evidence>
<evidence type="ECO:0000256" key="1">
    <source>
        <dbReference type="ARBA" id="ARBA00004123"/>
    </source>
</evidence>
<evidence type="ECO:0000256" key="3">
    <source>
        <dbReference type="ARBA" id="ARBA00023015"/>
    </source>
</evidence>
<dbReference type="Pfam" id="PF00046">
    <property type="entry name" value="Homeodomain"/>
    <property type="match status" value="1"/>
</dbReference>
<reference evidence="13 14" key="1">
    <citation type="journal article" date="2011" name="Science">
        <title>The Selaginella genome identifies genetic changes associated with the evolution of vascular plants.</title>
        <authorList>
            <person name="Banks J.A."/>
            <person name="Nishiyama T."/>
            <person name="Hasebe M."/>
            <person name="Bowman J.L."/>
            <person name="Gribskov M."/>
            <person name="dePamphilis C."/>
            <person name="Albert V.A."/>
            <person name="Aono N."/>
            <person name="Aoyama T."/>
            <person name="Ambrose B.A."/>
            <person name="Ashton N.W."/>
            <person name="Axtell M.J."/>
            <person name="Barker E."/>
            <person name="Barker M.S."/>
            <person name="Bennetzen J.L."/>
            <person name="Bonawitz N.D."/>
            <person name="Chapple C."/>
            <person name="Cheng C."/>
            <person name="Correa L.G."/>
            <person name="Dacre M."/>
            <person name="DeBarry J."/>
            <person name="Dreyer I."/>
            <person name="Elias M."/>
            <person name="Engstrom E.M."/>
            <person name="Estelle M."/>
            <person name="Feng L."/>
            <person name="Finet C."/>
            <person name="Floyd S.K."/>
            <person name="Frommer W.B."/>
            <person name="Fujita T."/>
            <person name="Gramzow L."/>
            <person name="Gutensohn M."/>
            <person name="Harholt J."/>
            <person name="Hattori M."/>
            <person name="Heyl A."/>
            <person name="Hirai T."/>
            <person name="Hiwatashi Y."/>
            <person name="Ishikawa M."/>
            <person name="Iwata M."/>
            <person name="Karol K.G."/>
            <person name="Koehler B."/>
            <person name="Kolukisaoglu U."/>
            <person name="Kubo M."/>
            <person name="Kurata T."/>
            <person name="Lalonde S."/>
            <person name="Li K."/>
            <person name="Li Y."/>
            <person name="Litt A."/>
            <person name="Lyons E."/>
            <person name="Manning G."/>
            <person name="Maruyama T."/>
            <person name="Michael T.P."/>
            <person name="Mikami K."/>
            <person name="Miyazaki S."/>
            <person name="Morinaga S."/>
            <person name="Murata T."/>
            <person name="Mueller-Roeber B."/>
            <person name="Nelson D.R."/>
            <person name="Obara M."/>
            <person name="Oguri Y."/>
            <person name="Olmstead R.G."/>
            <person name="Onodera N."/>
            <person name="Petersen B.L."/>
            <person name="Pils B."/>
            <person name="Prigge M."/>
            <person name="Rensing S.A."/>
            <person name="Riano-Pachon D.M."/>
            <person name="Roberts A.W."/>
            <person name="Sato Y."/>
            <person name="Scheller H.V."/>
            <person name="Schulz B."/>
            <person name="Schulz C."/>
            <person name="Shakirov E.V."/>
            <person name="Shibagaki N."/>
            <person name="Shinohara N."/>
            <person name="Shippen D.E."/>
            <person name="Soerensen I."/>
            <person name="Sotooka R."/>
            <person name="Sugimoto N."/>
            <person name="Sugita M."/>
            <person name="Sumikawa N."/>
            <person name="Tanurdzic M."/>
            <person name="Theissen G."/>
            <person name="Ulvskov P."/>
            <person name="Wakazuki S."/>
            <person name="Weng J.K."/>
            <person name="Willats W.W."/>
            <person name="Wipf D."/>
            <person name="Wolf P.G."/>
            <person name="Yang L."/>
            <person name="Zimmer A.D."/>
            <person name="Zhu Q."/>
            <person name="Mitros T."/>
            <person name="Hellsten U."/>
            <person name="Loque D."/>
            <person name="Otillar R."/>
            <person name="Salamov A."/>
            <person name="Schmutz J."/>
            <person name="Shapiro H."/>
            <person name="Lindquist E."/>
            <person name="Lucas S."/>
            <person name="Rokhsar D."/>
            <person name="Grigoriev I.V."/>
        </authorList>
    </citation>
    <scope>NUCLEOTIDE SEQUENCE [LARGE SCALE GENOMIC DNA]</scope>
</reference>
<feature type="domain" description="Homeobox" evidence="12">
    <location>
        <begin position="59"/>
        <end position="123"/>
    </location>
</feature>
<dbReference type="InterPro" id="IPR001356">
    <property type="entry name" value="HD"/>
</dbReference>
<dbReference type="PROSITE" id="PS50071">
    <property type="entry name" value="HOMEOBOX_2"/>
    <property type="match status" value="1"/>
</dbReference>